<organism evidence="1 2">
    <name type="scientific">Nitrosomonas nitrosa</name>
    <dbReference type="NCBI Taxonomy" id="52442"/>
    <lineage>
        <taxon>Bacteria</taxon>
        <taxon>Pseudomonadati</taxon>
        <taxon>Pseudomonadota</taxon>
        <taxon>Betaproteobacteria</taxon>
        <taxon>Nitrosomonadales</taxon>
        <taxon>Nitrosomonadaceae</taxon>
        <taxon>Nitrosomonas</taxon>
    </lineage>
</organism>
<protein>
    <recommendedName>
        <fullName evidence="3">PIN domain-containing protein</fullName>
    </recommendedName>
</protein>
<accession>A0A1I4MPG6</accession>
<dbReference type="EMBL" id="FOUF01000005">
    <property type="protein sequence ID" value="SFM05119.1"/>
    <property type="molecule type" value="Genomic_DNA"/>
</dbReference>
<evidence type="ECO:0000313" key="2">
    <source>
        <dbReference type="Proteomes" id="UP000199561"/>
    </source>
</evidence>
<dbReference type="Proteomes" id="UP000199561">
    <property type="component" value="Unassembled WGS sequence"/>
</dbReference>
<gene>
    <name evidence="1" type="ORF">SAMN05421880_10533</name>
</gene>
<name>A0A1I4MPG6_9PROT</name>
<keyword evidence="2" id="KW-1185">Reference proteome</keyword>
<sequence length="81" mass="9086">MTADNHGPETDIIGNYLKTWFSVTVRRVAASSKSNEIAISDLIMAQNVRENHCALFSLDKHFQMLSQVIQSGYTKQKISVT</sequence>
<evidence type="ECO:0000313" key="1">
    <source>
        <dbReference type="EMBL" id="SFM05119.1"/>
    </source>
</evidence>
<dbReference type="STRING" id="52442.SAMN05421880_10533"/>
<dbReference type="AlphaFoldDB" id="A0A1I4MPG6"/>
<evidence type="ECO:0008006" key="3">
    <source>
        <dbReference type="Google" id="ProtNLM"/>
    </source>
</evidence>
<reference evidence="1 2" key="1">
    <citation type="submission" date="2016-10" db="EMBL/GenBank/DDBJ databases">
        <authorList>
            <person name="de Groot N.N."/>
        </authorList>
    </citation>
    <scope>NUCLEOTIDE SEQUENCE [LARGE SCALE GENOMIC DNA]</scope>
    <source>
        <strain evidence="1 2">Nm146</strain>
    </source>
</reference>
<proteinExistence type="predicted"/>